<sequence>MHNGNRTEWFWKTIQRANSDREKLKDVLWNFELDELISFQEEFVDFSIELQDQPYTDYMEESEDGIEDIANWVVSKGKAFYDEILRNPQSLPRSVNLLSHEILYGVADEVCFEKYRKSTEVY</sequence>
<dbReference type="OrthoDB" id="6200718at2"/>
<reference evidence="2 3" key="1">
    <citation type="journal article" date="2009" name="Int. J. Syst. Evol. Microbiol.">
        <title>Paenibacillus contaminans sp. nov., isolated from a contaminated laboratory plate.</title>
        <authorList>
            <person name="Chou J.H."/>
            <person name="Lee J.H."/>
            <person name="Lin M.C."/>
            <person name="Chang P.S."/>
            <person name="Arun A.B."/>
            <person name="Young C.C."/>
            <person name="Chen W.M."/>
        </authorList>
    </citation>
    <scope>NUCLEOTIDE SEQUENCE [LARGE SCALE GENOMIC DNA]</scope>
    <source>
        <strain evidence="2 3">CKOBP-6</strain>
    </source>
</reference>
<accession>A0A329MIV5</accession>
<protein>
    <submittedName>
        <fullName evidence="2">Ferredoxin</fullName>
    </submittedName>
</protein>
<gene>
    <name evidence="2" type="ORF">DQG23_20020</name>
</gene>
<dbReference type="Proteomes" id="UP000250369">
    <property type="component" value="Unassembled WGS sequence"/>
</dbReference>
<feature type="domain" description="DUF4240" evidence="1">
    <location>
        <begin position="8"/>
        <end position="98"/>
    </location>
</feature>
<evidence type="ECO:0000313" key="3">
    <source>
        <dbReference type="Proteomes" id="UP000250369"/>
    </source>
</evidence>
<keyword evidence="3" id="KW-1185">Reference proteome</keyword>
<comment type="caution">
    <text evidence="2">The sequence shown here is derived from an EMBL/GenBank/DDBJ whole genome shotgun (WGS) entry which is preliminary data.</text>
</comment>
<dbReference type="Pfam" id="PF14024">
    <property type="entry name" value="DUF4240"/>
    <property type="match status" value="1"/>
</dbReference>
<dbReference type="RefSeq" id="WP_113032639.1">
    <property type="nucleotide sequence ID" value="NZ_QMFB01000011.1"/>
</dbReference>
<dbReference type="EMBL" id="QMFB01000011">
    <property type="protein sequence ID" value="RAV19734.1"/>
    <property type="molecule type" value="Genomic_DNA"/>
</dbReference>
<dbReference type="InterPro" id="IPR025334">
    <property type="entry name" value="DUF4240"/>
</dbReference>
<organism evidence="2 3">
    <name type="scientific">Paenibacillus contaminans</name>
    <dbReference type="NCBI Taxonomy" id="450362"/>
    <lineage>
        <taxon>Bacteria</taxon>
        <taxon>Bacillati</taxon>
        <taxon>Bacillota</taxon>
        <taxon>Bacilli</taxon>
        <taxon>Bacillales</taxon>
        <taxon>Paenibacillaceae</taxon>
        <taxon>Paenibacillus</taxon>
    </lineage>
</organism>
<dbReference type="AlphaFoldDB" id="A0A329MIV5"/>
<evidence type="ECO:0000313" key="2">
    <source>
        <dbReference type="EMBL" id="RAV19734.1"/>
    </source>
</evidence>
<evidence type="ECO:0000259" key="1">
    <source>
        <dbReference type="Pfam" id="PF14024"/>
    </source>
</evidence>
<name>A0A329MIV5_9BACL</name>
<proteinExistence type="predicted"/>